<gene>
    <name evidence="2" type="ORF">WT27_10175</name>
</gene>
<evidence type="ECO:0000256" key="1">
    <source>
        <dbReference type="SAM" id="MobiDB-lite"/>
    </source>
</evidence>
<accession>A0A105V8E9</accession>
<comment type="caution">
    <text evidence="2">The sequence shown here is derived from an EMBL/GenBank/DDBJ whole genome shotgun (WGS) entry which is preliminary data.</text>
</comment>
<evidence type="ECO:0000313" key="3">
    <source>
        <dbReference type="Proteomes" id="UP000062317"/>
    </source>
</evidence>
<dbReference type="AlphaFoldDB" id="A0A105V8E9"/>
<name>A0A105V8E9_9BURK</name>
<organism evidence="2 3">
    <name type="scientific">Burkholderia territorii</name>
    <dbReference type="NCBI Taxonomy" id="1503055"/>
    <lineage>
        <taxon>Bacteria</taxon>
        <taxon>Pseudomonadati</taxon>
        <taxon>Pseudomonadota</taxon>
        <taxon>Betaproteobacteria</taxon>
        <taxon>Burkholderiales</taxon>
        <taxon>Burkholderiaceae</taxon>
        <taxon>Burkholderia</taxon>
        <taxon>Burkholderia cepacia complex</taxon>
    </lineage>
</organism>
<protein>
    <submittedName>
        <fullName evidence="2">Uncharacterized protein</fullName>
    </submittedName>
</protein>
<feature type="region of interest" description="Disordered" evidence="1">
    <location>
        <begin position="25"/>
        <end position="53"/>
    </location>
</feature>
<dbReference type="Proteomes" id="UP000062317">
    <property type="component" value="Unassembled WGS sequence"/>
</dbReference>
<sequence length="77" mass="8574">MLIGLGLALVTMLAVSFYWLAAKDRPTRRHAPSLSRRLTAQPDPRSVDADEDAEWEAPARYPFHAVQTVGVDPSKQQ</sequence>
<proteinExistence type="predicted"/>
<reference evidence="2 3" key="1">
    <citation type="submission" date="2015-11" db="EMBL/GenBank/DDBJ databases">
        <title>Expanding the genomic diversity of Burkholderia species for the development of highly accurate diagnostics.</title>
        <authorList>
            <person name="Sahl J."/>
            <person name="Keim P."/>
            <person name="Wagner D."/>
        </authorList>
    </citation>
    <scope>NUCLEOTIDE SEQUENCE [LARGE SCALE GENOMIC DNA]</scope>
    <source>
        <strain evidence="2 3">MSMB1301WGS</strain>
    </source>
</reference>
<keyword evidence="3" id="KW-1185">Reference proteome</keyword>
<dbReference type="EMBL" id="LPEQ01000104">
    <property type="protein sequence ID" value="KVV43091.1"/>
    <property type="molecule type" value="Genomic_DNA"/>
</dbReference>
<evidence type="ECO:0000313" key="2">
    <source>
        <dbReference type="EMBL" id="KVV43091.1"/>
    </source>
</evidence>